<dbReference type="Pfam" id="PF04545">
    <property type="entry name" value="Sigma70_r4"/>
    <property type="match status" value="1"/>
</dbReference>
<sequence length="468" mass="51297">MGLFRPLLCAALAADGFAPSPMTPTAHRRPPTSVFSTIEGAPEVASALRRAMEKKAPVINAQQLKDLAKNRKSIEKTFAAPAAPSPADGAHLGARGTSVEAPPLSNEELAAWFAPSAAKAKEVAGAVSYKDRDEGLHWQIRNMGQTALLSSDEEKALARRVQRLCTWEGIRANLTASLGREPTELEWGAAARISRAACENGSFEKARKKCLKAKAAMINANLRLVVSISKRYQHRGLHFQDVIQEGTFGLTRAVEKFDPEKGFKFSTYATWWIKQAVMRAIADQSRTIRLPVHVHDQLQSMKKVTRDLGAELGRECTDEELAGKLDLATTKMDWLRSCERQTMSMDATVRVSGKGSSAGTGGAGNEAKLSDNLADAAALPDERAETKSLQSDIHGLLRTALSDRECDVVRLRFGLDDGKARTLEEIGTVFSITRERVRQIEARALHKLRQPYRNHMLEAYTQSQAQAA</sequence>
<dbReference type="InterPro" id="IPR007627">
    <property type="entry name" value="RNA_pol_sigma70_r2"/>
</dbReference>
<evidence type="ECO:0000313" key="2">
    <source>
        <dbReference type="Proteomes" id="UP001363151"/>
    </source>
</evidence>
<dbReference type="PROSITE" id="PS00716">
    <property type="entry name" value="SIGMA70_2"/>
    <property type="match status" value="1"/>
</dbReference>
<protein>
    <submittedName>
        <fullName evidence="1">Sigma factor</fullName>
    </submittedName>
</protein>
<dbReference type="InterPro" id="IPR007630">
    <property type="entry name" value="RNA_pol_sigma70_r4"/>
</dbReference>
<dbReference type="Pfam" id="PF04539">
    <property type="entry name" value="Sigma70_r3"/>
    <property type="match status" value="1"/>
</dbReference>
<dbReference type="CDD" id="cd06171">
    <property type="entry name" value="Sigma70_r4"/>
    <property type="match status" value="1"/>
</dbReference>
<dbReference type="Pfam" id="PF00140">
    <property type="entry name" value="Sigma70_r1_2"/>
    <property type="match status" value="1"/>
</dbReference>
<dbReference type="InterPro" id="IPR013324">
    <property type="entry name" value="RNA_pol_sigma_r3/r4-like"/>
</dbReference>
<dbReference type="Proteomes" id="UP001363151">
    <property type="component" value="Unassembled WGS sequence"/>
</dbReference>
<dbReference type="InterPro" id="IPR050239">
    <property type="entry name" value="Sigma-70_RNA_pol_init_factors"/>
</dbReference>
<dbReference type="GO" id="GO:0016987">
    <property type="term" value="F:sigma factor activity"/>
    <property type="evidence" value="ECO:0007669"/>
    <property type="project" value="UniProtKB-KW"/>
</dbReference>
<dbReference type="InterPro" id="IPR014284">
    <property type="entry name" value="RNA_pol_sigma-70_dom"/>
</dbReference>
<reference evidence="1 2" key="1">
    <citation type="submission" date="2024-03" db="EMBL/GenBank/DDBJ databases">
        <title>Aureococcus anophagefferens CCMP1851 and Kratosvirus quantuckense: Draft genome of a second virus-susceptible host strain in the model system.</title>
        <authorList>
            <person name="Chase E."/>
            <person name="Truchon A.R."/>
            <person name="Schepens W."/>
            <person name="Wilhelm S.W."/>
        </authorList>
    </citation>
    <scope>NUCLEOTIDE SEQUENCE [LARGE SCALE GENOMIC DNA]</scope>
    <source>
        <strain evidence="1 2">CCMP1851</strain>
    </source>
</reference>
<proteinExistence type="predicted"/>
<accession>A0ABR1FTK5</accession>
<dbReference type="Gene3D" id="1.10.10.10">
    <property type="entry name" value="Winged helix-like DNA-binding domain superfamily/Winged helix DNA-binding domain"/>
    <property type="match status" value="2"/>
</dbReference>
<dbReference type="SUPFAM" id="SSF88659">
    <property type="entry name" value="Sigma3 and sigma4 domains of RNA polymerase sigma factors"/>
    <property type="match status" value="2"/>
</dbReference>
<dbReference type="SUPFAM" id="SSF88946">
    <property type="entry name" value="Sigma2 domain of RNA polymerase sigma factors"/>
    <property type="match status" value="1"/>
</dbReference>
<evidence type="ECO:0000313" key="1">
    <source>
        <dbReference type="EMBL" id="KAK7238368.1"/>
    </source>
</evidence>
<dbReference type="Gene3D" id="1.10.601.10">
    <property type="entry name" value="RNA Polymerase Primary Sigma Factor"/>
    <property type="match status" value="1"/>
</dbReference>
<name>A0ABR1FTK5_AURAN</name>
<dbReference type="KEGG" id="aaf:AURANDRAFT_53467"/>
<organism evidence="1 2">
    <name type="scientific">Aureococcus anophagefferens</name>
    <name type="common">Harmful bloom alga</name>
    <dbReference type="NCBI Taxonomy" id="44056"/>
    <lineage>
        <taxon>Eukaryota</taxon>
        <taxon>Sar</taxon>
        <taxon>Stramenopiles</taxon>
        <taxon>Ochrophyta</taxon>
        <taxon>Pelagophyceae</taxon>
        <taxon>Pelagomonadales</taxon>
        <taxon>Pelagomonadaceae</taxon>
        <taxon>Aureococcus</taxon>
    </lineage>
</organism>
<dbReference type="InterPro" id="IPR013325">
    <property type="entry name" value="RNA_pol_sigma_r2"/>
</dbReference>
<keyword evidence="2" id="KW-1185">Reference proteome</keyword>
<dbReference type="EMBL" id="JBBJCI010000230">
    <property type="protein sequence ID" value="KAK7238368.1"/>
    <property type="molecule type" value="Genomic_DNA"/>
</dbReference>
<gene>
    <name evidence="1" type="ORF">SO694_00023250</name>
</gene>
<dbReference type="InterPro" id="IPR009042">
    <property type="entry name" value="RNA_pol_sigma70_r1_2"/>
</dbReference>
<dbReference type="PRINTS" id="PR00046">
    <property type="entry name" value="SIGMA70FCT"/>
</dbReference>
<dbReference type="InterPro" id="IPR036388">
    <property type="entry name" value="WH-like_DNA-bd_sf"/>
</dbReference>
<comment type="caution">
    <text evidence="1">The sequence shown here is derived from an EMBL/GenBank/DDBJ whole genome shotgun (WGS) entry which is preliminary data.</text>
</comment>
<dbReference type="PANTHER" id="PTHR30603:SF47">
    <property type="entry name" value="RNA POLYMERASE SIGMA FACTOR SIGD, CHLOROPLASTIC"/>
    <property type="match status" value="1"/>
</dbReference>
<dbReference type="NCBIfam" id="TIGR02937">
    <property type="entry name" value="sigma70-ECF"/>
    <property type="match status" value="1"/>
</dbReference>
<dbReference type="GO" id="GO:0003677">
    <property type="term" value="F:DNA binding"/>
    <property type="evidence" value="ECO:0007669"/>
    <property type="project" value="UniProtKB-KW"/>
</dbReference>
<dbReference type="InterPro" id="IPR000943">
    <property type="entry name" value="RNA_pol_sigma70"/>
</dbReference>
<dbReference type="PANTHER" id="PTHR30603">
    <property type="entry name" value="RNA POLYMERASE SIGMA FACTOR RPO"/>
    <property type="match status" value="1"/>
</dbReference>
<dbReference type="GO" id="GO:0006352">
    <property type="term" value="P:DNA-templated transcription initiation"/>
    <property type="evidence" value="ECO:0007669"/>
    <property type="project" value="InterPro"/>
</dbReference>
<dbReference type="Pfam" id="PF04542">
    <property type="entry name" value="Sigma70_r2"/>
    <property type="match status" value="1"/>
</dbReference>
<dbReference type="InterPro" id="IPR007624">
    <property type="entry name" value="RNA_pol_sigma70_r3"/>
</dbReference>